<name>A0ABR2QWE6_9ROSI</name>
<comment type="caution">
    <text evidence="1">The sequence shown here is derived from an EMBL/GenBank/DDBJ whole genome shotgun (WGS) entry which is preliminary data.</text>
</comment>
<dbReference type="EMBL" id="JBBPBN010000030">
    <property type="protein sequence ID" value="KAK9004928.1"/>
    <property type="molecule type" value="Genomic_DNA"/>
</dbReference>
<keyword evidence="2" id="KW-1185">Reference proteome</keyword>
<proteinExistence type="predicted"/>
<organism evidence="1 2">
    <name type="scientific">Hibiscus sabdariffa</name>
    <name type="common">roselle</name>
    <dbReference type="NCBI Taxonomy" id="183260"/>
    <lineage>
        <taxon>Eukaryota</taxon>
        <taxon>Viridiplantae</taxon>
        <taxon>Streptophyta</taxon>
        <taxon>Embryophyta</taxon>
        <taxon>Tracheophyta</taxon>
        <taxon>Spermatophyta</taxon>
        <taxon>Magnoliopsida</taxon>
        <taxon>eudicotyledons</taxon>
        <taxon>Gunneridae</taxon>
        <taxon>Pentapetalae</taxon>
        <taxon>rosids</taxon>
        <taxon>malvids</taxon>
        <taxon>Malvales</taxon>
        <taxon>Malvaceae</taxon>
        <taxon>Malvoideae</taxon>
        <taxon>Hibiscus</taxon>
    </lineage>
</organism>
<gene>
    <name evidence="1" type="ORF">V6N11_042378</name>
</gene>
<protein>
    <submittedName>
        <fullName evidence="1">Uncharacterized protein</fullName>
    </submittedName>
</protein>
<evidence type="ECO:0000313" key="2">
    <source>
        <dbReference type="Proteomes" id="UP001396334"/>
    </source>
</evidence>
<accession>A0ABR2QWE6</accession>
<evidence type="ECO:0000313" key="1">
    <source>
        <dbReference type="EMBL" id="KAK9004928.1"/>
    </source>
</evidence>
<sequence>MTTGSLYEAHSECTNMNQISEFRQNINANFLPHKNLKLSNQSYSVVTITGSTLTATPEHDLLSLPRRGILFPGAFPCVQIFGKAGGGRITAGTGGGICSNGYIHQSNLQMPPYQVKMATQNTYLYDEIASFTIQEHIDTPINFGHYSIPYHGKA</sequence>
<reference evidence="1 2" key="1">
    <citation type="journal article" date="2024" name="G3 (Bethesda)">
        <title>Genome assembly of Hibiscus sabdariffa L. provides insights into metabolisms of medicinal natural products.</title>
        <authorList>
            <person name="Kim T."/>
        </authorList>
    </citation>
    <scope>NUCLEOTIDE SEQUENCE [LARGE SCALE GENOMIC DNA]</scope>
    <source>
        <strain evidence="1">TK-2024</strain>
        <tissue evidence="1">Old leaves</tissue>
    </source>
</reference>
<dbReference type="Proteomes" id="UP001396334">
    <property type="component" value="Unassembled WGS sequence"/>
</dbReference>